<dbReference type="EMBL" id="JASCZI010241924">
    <property type="protein sequence ID" value="MED6208401.1"/>
    <property type="molecule type" value="Genomic_DNA"/>
</dbReference>
<evidence type="ECO:0000313" key="3">
    <source>
        <dbReference type="EMBL" id="MED6208401.1"/>
    </source>
</evidence>
<evidence type="ECO:0000256" key="2">
    <source>
        <dbReference type="SAM" id="SignalP"/>
    </source>
</evidence>
<reference evidence="3 4" key="1">
    <citation type="journal article" date="2023" name="Plants (Basel)">
        <title>Bridging the Gap: Combining Genomics and Transcriptomics Approaches to Understand Stylosanthes scabra, an Orphan Legume from the Brazilian Caatinga.</title>
        <authorList>
            <person name="Ferreira-Neto J.R.C."/>
            <person name="da Silva M.D."/>
            <person name="Binneck E."/>
            <person name="de Melo N.F."/>
            <person name="da Silva R.H."/>
            <person name="de Melo A.L.T.M."/>
            <person name="Pandolfi V."/>
            <person name="Bustamante F.O."/>
            <person name="Brasileiro-Vidal A.C."/>
            <person name="Benko-Iseppon A.M."/>
        </authorList>
    </citation>
    <scope>NUCLEOTIDE SEQUENCE [LARGE SCALE GENOMIC DNA]</scope>
    <source>
        <tissue evidence="3">Leaves</tissue>
    </source>
</reference>
<accession>A0ABU6YES0</accession>
<proteinExistence type="predicted"/>
<sequence>MKVVPFTLLALLFVAIVPNGLAVSSTVPAFLWSSHYDNGMKDSVNYQTTAPSSIPSSTIAPSSIFHRPRS</sequence>
<feature type="non-terminal residue" evidence="3">
    <location>
        <position position="70"/>
    </location>
</feature>
<keyword evidence="4" id="KW-1185">Reference proteome</keyword>
<dbReference type="Proteomes" id="UP001341840">
    <property type="component" value="Unassembled WGS sequence"/>
</dbReference>
<evidence type="ECO:0000256" key="1">
    <source>
        <dbReference type="SAM" id="MobiDB-lite"/>
    </source>
</evidence>
<gene>
    <name evidence="3" type="ORF">PIB30_044737</name>
</gene>
<feature type="compositionally biased region" description="Low complexity" evidence="1">
    <location>
        <begin position="48"/>
        <end position="64"/>
    </location>
</feature>
<feature type="chain" id="PRO_5045883957" evidence="2">
    <location>
        <begin position="23"/>
        <end position="70"/>
    </location>
</feature>
<keyword evidence="2" id="KW-0732">Signal</keyword>
<feature type="region of interest" description="Disordered" evidence="1">
    <location>
        <begin position="47"/>
        <end position="70"/>
    </location>
</feature>
<protein>
    <submittedName>
        <fullName evidence="3">Uncharacterized protein</fullName>
    </submittedName>
</protein>
<organism evidence="3 4">
    <name type="scientific">Stylosanthes scabra</name>
    <dbReference type="NCBI Taxonomy" id="79078"/>
    <lineage>
        <taxon>Eukaryota</taxon>
        <taxon>Viridiplantae</taxon>
        <taxon>Streptophyta</taxon>
        <taxon>Embryophyta</taxon>
        <taxon>Tracheophyta</taxon>
        <taxon>Spermatophyta</taxon>
        <taxon>Magnoliopsida</taxon>
        <taxon>eudicotyledons</taxon>
        <taxon>Gunneridae</taxon>
        <taxon>Pentapetalae</taxon>
        <taxon>rosids</taxon>
        <taxon>fabids</taxon>
        <taxon>Fabales</taxon>
        <taxon>Fabaceae</taxon>
        <taxon>Papilionoideae</taxon>
        <taxon>50 kb inversion clade</taxon>
        <taxon>dalbergioids sensu lato</taxon>
        <taxon>Dalbergieae</taxon>
        <taxon>Pterocarpus clade</taxon>
        <taxon>Stylosanthes</taxon>
    </lineage>
</organism>
<feature type="signal peptide" evidence="2">
    <location>
        <begin position="1"/>
        <end position="22"/>
    </location>
</feature>
<comment type="caution">
    <text evidence="3">The sequence shown here is derived from an EMBL/GenBank/DDBJ whole genome shotgun (WGS) entry which is preliminary data.</text>
</comment>
<name>A0ABU6YES0_9FABA</name>
<evidence type="ECO:0000313" key="4">
    <source>
        <dbReference type="Proteomes" id="UP001341840"/>
    </source>
</evidence>